<dbReference type="SUPFAM" id="SSF51735">
    <property type="entry name" value="NAD(P)-binding Rossmann-fold domains"/>
    <property type="match status" value="1"/>
</dbReference>
<dbReference type="UniPathway" id="UPA00028">
    <property type="reaction ID" value="UER00004"/>
</dbReference>
<comment type="catalytic activity">
    <reaction evidence="9 10">
        <text>(R)-pantoate + NADP(+) = 2-dehydropantoate + NADPH + H(+)</text>
        <dbReference type="Rhea" id="RHEA:16233"/>
        <dbReference type="ChEBI" id="CHEBI:11561"/>
        <dbReference type="ChEBI" id="CHEBI:15378"/>
        <dbReference type="ChEBI" id="CHEBI:15980"/>
        <dbReference type="ChEBI" id="CHEBI:57783"/>
        <dbReference type="ChEBI" id="CHEBI:58349"/>
        <dbReference type="EC" id="1.1.1.169"/>
    </reaction>
</comment>
<proteinExistence type="inferred from homology"/>
<protein>
    <recommendedName>
        <fullName evidence="4 10">2-dehydropantoate 2-reductase</fullName>
        <ecNumber evidence="3 10">1.1.1.169</ecNumber>
    </recommendedName>
    <alternativeName>
        <fullName evidence="8 10">Ketopantoate reductase</fullName>
    </alternativeName>
</protein>
<dbReference type="EC" id="1.1.1.169" evidence="3 10"/>
<dbReference type="Pfam" id="PF08546">
    <property type="entry name" value="ApbA_C"/>
    <property type="match status" value="1"/>
</dbReference>
<reference evidence="14" key="1">
    <citation type="submission" date="2018-08" db="EMBL/GenBank/DDBJ databases">
        <authorList>
            <person name="Kim S.-J."/>
            <person name="Jung G.-Y."/>
        </authorList>
    </citation>
    <scope>NUCLEOTIDE SEQUENCE [LARGE SCALE GENOMIC DNA]</scope>
    <source>
        <strain evidence="14">GY_H</strain>
    </source>
</reference>
<feature type="domain" description="Ketopantoate reductase C-terminal" evidence="12">
    <location>
        <begin position="179"/>
        <end position="300"/>
    </location>
</feature>
<evidence type="ECO:0000256" key="4">
    <source>
        <dbReference type="ARBA" id="ARBA00019465"/>
    </source>
</evidence>
<comment type="pathway">
    <text evidence="1 10">Cofactor biosynthesis; (R)-pantothenate biosynthesis; (R)-pantoate from 3-methyl-2-oxobutanoate: step 2/2.</text>
</comment>
<keyword evidence="6 10" id="KW-0521">NADP</keyword>
<dbReference type="InterPro" id="IPR013752">
    <property type="entry name" value="KPA_reductase"/>
</dbReference>
<dbReference type="SUPFAM" id="SSF48179">
    <property type="entry name" value="6-phosphogluconate dehydrogenase C-terminal domain-like"/>
    <property type="match status" value="1"/>
</dbReference>
<accession>A0A371BDY3</accession>
<evidence type="ECO:0000259" key="12">
    <source>
        <dbReference type="Pfam" id="PF08546"/>
    </source>
</evidence>
<comment type="caution">
    <text evidence="13">The sequence shown here is derived from an EMBL/GenBank/DDBJ whole genome shotgun (WGS) entry which is preliminary data.</text>
</comment>
<dbReference type="Proteomes" id="UP000263993">
    <property type="component" value="Unassembled WGS sequence"/>
</dbReference>
<keyword evidence="5 10" id="KW-0566">Pantothenate biosynthesis</keyword>
<dbReference type="Pfam" id="PF02558">
    <property type="entry name" value="ApbA"/>
    <property type="match status" value="1"/>
</dbReference>
<dbReference type="PANTHER" id="PTHR21708:SF26">
    <property type="entry name" value="2-DEHYDROPANTOATE 2-REDUCTASE"/>
    <property type="match status" value="1"/>
</dbReference>
<dbReference type="AlphaFoldDB" id="A0A371BDY3"/>
<keyword evidence="7 10" id="KW-0560">Oxidoreductase</keyword>
<dbReference type="PANTHER" id="PTHR21708">
    <property type="entry name" value="PROBABLE 2-DEHYDROPANTOATE 2-REDUCTASE"/>
    <property type="match status" value="1"/>
</dbReference>
<comment type="function">
    <text evidence="10">Catalyzes the NADPH-dependent reduction of ketopantoate into pantoic acid.</text>
</comment>
<evidence type="ECO:0000259" key="11">
    <source>
        <dbReference type="Pfam" id="PF02558"/>
    </source>
</evidence>
<dbReference type="InterPro" id="IPR013328">
    <property type="entry name" value="6PGD_dom2"/>
</dbReference>
<dbReference type="InterPro" id="IPR051402">
    <property type="entry name" value="KPR-Related"/>
</dbReference>
<evidence type="ECO:0000313" key="13">
    <source>
        <dbReference type="EMBL" id="RDV05812.1"/>
    </source>
</evidence>
<dbReference type="GO" id="GO:0005737">
    <property type="term" value="C:cytoplasm"/>
    <property type="evidence" value="ECO:0007669"/>
    <property type="project" value="TreeGrafter"/>
</dbReference>
<comment type="similarity">
    <text evidence="2 10">Belongs to the ketopantoate reductase family.</text>
</comment>
<dbReference type="GO" id="GO:0015940">
    <property type="term" value="P:pantothenate biosynthetic process"/>
    <property type="evidence" value="ECO:0007669"/>
    <property type="project" value="UniProtKB-UniPathway"/>
</dbReference>
<dbReference type="InterPro" id="IPR003710">
    <property type="entry name" value="ApbA"/>
</dbReference>
<dbReference type="GO" id="GO:0008677">
    <property type="term" value="F:2-dehydropantoate 2-reductase activity"/>
    <property type="evidence" value="ECO:0007669"/>
    <property type="project" value="UniProtKB-EC"/>
</dbReference>
<evidence type="ECO:0000256" key="5">
    <source>
        <dbReference type="ARBA" id="ARBA00022655"/>
    </source>
</evidence>
<evidence type="ECO:0000313" key="14">
    <source>
        <dbReference type="Proteomes" id="UP000263993"/>
    </source>
</evidence>
<gene>
    <name evidence="13" type="ORF">DXH78_09785</name>
</gene>
<dbReference type="InterPro" id="IPR008927">
    <property type="entry name" value="6-PGluconate_DH-like_C_sf"/>
</dbReference>
<evidence type="ECO:0000256" key="6">
    <source>
        <dbReference type="ARBA" id="ARBA00022857"/>
    </source>
</evidence>
<evidence type="ECO:0000256" key="7">
    <source>
        <dbReference type="ARBA" id="ARBA00023002"/>
    </source>
</evidence>
<dbReference type="EMBL" id="QRGO01000001">
    <property type="protein sequence ID" value="RDV05812.1"/>
    <property type="molecule type" value="Genomic_DNA"/>
</dbReference>
<evidence type="ECO:0000256" key="9">
    <source>
        <dbReference type="ARBA" id="ARBA00048793"/>
    </source>
</evidence>
<dbReference type="OrthoDB" id="9796561at2"/>
<evidence type="ECO:0000256" key="2">
    <source>
        <dbReference type="ARBA" id="ARBA00007870"/>
    </source>
</evidence>
<sequence>MSLTPAAPQRLSIAVVGLGGIGGTAAGLLARGGRHDVTACVRAPLTRLTVEGPDGAFEVPLKALTDPTDAQPVDWVLFCTKTHETASAGPWLQRLCTPATKVAALQNGIDHVERISPYANGAGIVPALVYYNGERLAPDRVRYKPVSANELVVPDDDNGRAFAALMSATPFHVLASADFVTLKWRKLLVNAVANPITALTLQRFVVFERSDIQDLSIAILDEAGRVARADGARLRDDESQRVLATVRGFGVDLSTSTYFDRLAGKPFEVESLTGAIVAAGKRHGIATPLNGMLLTLLRAISEQNARSQS</sequence>
<dbReference type="Gene3D" id="1.10.1040.10">
    <property type="entry name" value="N-(1-d-carboxylethyl)-l-norvaline Dehydrogenase, domain 2"/>
    <property type="match status" value="1"/>
</dbReference>
<dbReference type="NCBIfam" id="NF005091">
    <property type="entry name" value="PRK06522.2-2"/>
    <property type="match status" value="1"/>
</dbReference>
<keyword evidence="14" id="KW-1185">Reference proteome</keyword>
<feature type="domain" description="Ketopantoate reductase N-terminal" evidence="11">
    <location>
        <begin position="13"/>
        <end position="143"/>
    </location>
</feature>
<organism evidence="13 14">
    <name type="scientific">Undibacter mobilis</name>
    <dbReference type="NCBI Taxonomy" id="2292256"/>
    <lineage>
        <taxon>Bacteria</taxon>
        <taxon>Pseudomonadati</taxon>
        <taxon>Pseudomonadota</taxon>
        <taxon>Alphaproteobacteria</taxon>
        <taxon>Hyphomicrobiales</taxon>
        <taxon>Nitrobacteraceae</taxon>
        <taxon>Undibacter</taxon>
    </lineage>
</organism>
<dbReference type="Gene3D" id="3.40.50.720">
    <property type="entry name" value="NAD(P)-binding Rossmann-like Domain"/>
    <property type="match status" value="1"/>
</dbReference>
<evidence type="ECO:0000256" key="8">
    <source>
        <dbReference type="ARBA" id="ARBA00032024"/>
    </source>
</evidence>
<name>A0A371BDY3_9BRAD</name>
<dbReference type="InterPro" id="IPR036291">
    <property type="entry name" value="NAD(P)-bd_dom_sf"/>
</dbReference>
<dbReference type="NCBIfam" id="TIGR00745">
    <property type="entry name" value="apbA_panE"/>
    <property type="match status" value="1"/>
</dbReference>
<evidence type="ECO:0000256" key="1">
    <source>
        <dbReference type="ARBA" id="ARBA00004994"/>
    </source>
</evidence>
<dbReference type="InterPro" id="IPR013332">
    <property type="entry name" value="KPR_N"/>
</dbReference>
<evidence type="ECO:0000256" key="3">
    <source>
        <dbReference type="ARBA" id="ARBA00013014"/>
    </source>
</evidence>
<evidence type="ECO:0000256" key="10">
    <source>
        <dbReference type="RuleBase" id="RU362068"/>
    </source>
</evidence>